<dbReference type="AlphaFoldDB" id="A0A1Y1WCW2"/>
<dbReference type="EMBL" id="MCFD01000004">
    <property type="protein sequence ID" value="ORX71387.1"/>
    <property type="molecule type" value="Genomic_DNA"/>
</dbReference>
<name>A0A1Y1WCW2_9FUNG</name>
<organism evidence="2 3">
    <name type="scientific">Linderina pennispora</name>
    <dbReference type="NCBI Taxonomy" id="61395"/>
    <lineage>
        <taxon>Eukaryota</taxon>
        <taxon>Fungi</taxon>
        <taxon>Fungi incertae sedis</taxon>
        <taxon>Zoopagomycota</taxon>
        <taxon>Kickxellomycotina</taxon>
        <taxon>Kickxellomycetes</taxon>
        <taxon>Kickxellales</taxon>
        <taxon>Kickxellaceae</taxon>
        <taxon>Linderina</taxon>
    </lineage>
</organism>
<reference evidence="2 3" key="1">
    <citation type="submission" date="2016-07" db="EMBL/GenBank/DDBJ databases">
        <title>Pervasive Adenine N6-methylation of Active Genes in Fungi.</title>
        <authorList>
            <consortium name="DOE Joint Genome Institute"/>
            <person name="Mondo S.J."/>
            <person name="Dannebaum R.O."/>
            <person name="Kuo R.C."/>
            <person name="Labutti K."/>
            <person name="Haridas S."/>
            <person name="Kuo A."/>
            <person name="Salamov A."/>
            <person name="Ahrendt S.R."/>
            <person name="Lipzen A."/>
            <person name="Sullivan W."/>
            <person name="Andreopoulos W.B."/>
            <person name="Clum A."/>
            <person name="Lindquist E."/>
            <person name="Daum C."/>
            <person name="Ramamoorthy G.K."/>
            <person name="Gryganskyi A."/>
            <person name="Culley D."/>
            <person name="Magnuson J.K."/>
            <person name="James T.Y."/>
            <person name="O'Malley M.A."/>
            <person name="Stajich J.E."/>
            <person name="Spatafora J.W."/>
            <person name="Visel A."/>
            <person name="Grigoriev I.V."/>
        </authorList>
    </citation>
    <scope>NUCLEOTIDE SEQUENCE [LARGE SCALE GENOMIC DNA]</scope>
    <source>
        <strain evidence="2 3">ATCC 12442</strain>
    </source>
</reference>
<keyword evidence="3" id="KW-1185">Reference proteome</keyword>
<dbReference type="GeneID" id="63799901"/>
<dbReference type="RefSeq" id="XP_040744902.1">
    <property type="nucleotide sequence ID" value="XM_040883253.1"/>
</dbReference>
<evidence type="ECO:0000256" key="1">
    <source>
        <dbReference type="SAM" id="SignalP"/>
    </source>
</evidence>
<evidence type="ECO:0000313" key="3">
    <source>
        <dbReference type="Proteomes" id="UP000193922"/>
    </source>
</evidence>
<accession>A0A1Y1WCW2</accession>
<comment type="caution">
    <text evidence="2">The sequence shown here is derived from an EMBL/GenBank/DDBJ whole genome shotgun (WGS) entry which is preliminary data.</text>
</comment>
<feature type="signal peptide" evidence="1">
    <location>
        <begin position="1"/>
        <end position="18"/>
    </location>
</feature>
<protein>
    <submittedName>
        <fullName evidence="2">Uncharacterized protein</fullName>
    </submittedName>
</protein>
<sequence>MRLPFATATAFLAATAVANQAGEPEDNAIFEPSYNQAARSFDLDYDFNGYDGANNQRGRGYGALFDILGYLAEGTTIPARRVQTNQRGGYEDDYDYEDTYNQRGGVNKRSPAAFVAPSDDWLRRNPSLARKYRNHEIMF</sequence>
<dbReference type="Proteomes" id="UP000193922">
    <property type="component" value="Unassembled WGS sequence"/>
</dbReference>
<feature type="chain" id="PRO_5012305070" evidence="1">
    <location>
        <begin position="19"/>
        <end position="139"/>
    </location>
</feature>
<evidence type="ECO:0000313" key="2">
    <source>
        <dbReference type="EMBL" id="ORX71387.1"/>
    </source>
</evidence>
<proteinExistence type="predicted"/>
<gene>
    <name evidence="2" type="ORF">DL89DRAFT_124677</name>
</gene>
<keyword evidence="1" id="KW-0732">Signal</keyword>